<keyword evidence="2" id="KW-0732">Signal</keyword>
<evidence type="ECO:0000313" key="3">
    <source>
        <dbReference type="EMBL" id="EEF24391.1"/>
    </source>
</evidence>
<name>B9TIC2_RICCO</name>
<evidence type="ECO:0000313" key="4">
    <source>
        <dbReference type="Proteomes" id="UP000008311"/>
    </source>
</evidence>
<evidence type="ECO:0000256" key="2">
    <source>
        <dbReference type="SAM" id="SignalP"/>
    </source>
</evidence>
<dbReference type="EMBL" id="EQ982376">
    <property type="protein sequence ID" value="EEF24391.1"/>
    <property type="molecule type" value="Genomic_DNA"/>
</dbReference>
<feature type="chain" id="PRO_5002890260" evidence="2">
    <location>
        <begin position="21"/>
        <end position="129"/>
    </location>
</feature>
<dbReference type="InParanoid" id="B9TIC2"/>
<accession>B9TIC2</accession>
<evidence type="ECO:0000256" key="1">
    <source>
        <dbReference type="SAM" id="MobiDB-lite"/>
    </source>
</evidence>
<reference evidence="4" key="1">
    <citation type="journal article" date="2010" name="Nat. Biotechnol.">
        <title>Draft genome sequence of the oilseed species Ricinus communis.</title>
        <authorList>
            <person name="Chan A.P."/>
            <person name="Crabtree J."/>
            <person name="Zhao Q."/>
            <person name="Lorenzi H."/>
            <person name="Orvis J."/>
            <person name="Puiu D."/>
            <person name="Melake-Berhan A."/>
            <person name="Jones K.M."/>
            <person name="Redman J."/>
            <person name="Chen G."/>
            <person name="Cahoon E.B."/>
            <person name="Gedil M."/>
            <person name="Stanke M."/>
            <person name="Haas B.J."/>
            <person name="Wortman J.R."/>
            <person name="Fraser-Liggett C.M."/>
            <person name="Ravel J."/>
            <person name="Rabinowicz P.D."/>
        </authorList>
    </citation>
    <scope>NUCLEOTIDE SEQUENCE [LARGE SCALE GENOMIC DNA]</scope>
    <source>
        <strain evidence="4">cv. Hale</strain>
    </source>
</reference>
<feature type="signal peptide" evidence="2">
    <location>
        <begin position="1"/>
        <end position="20"/>
    </location>
</feature>
<organism evidence="3 4">
    <name type="scientific">Ricinus communis</name>
    <name type="common">Castor bean</name>
    <dbReference type="NCBI Taxonomy" id="3988"/>
    <lineage>
        <taxon>Eukaryota</taxon>
        <taxon>Viridiplantae</taxon>
        <taxon>Streptophyta</taxon>
        <taxon>Embryophyta</taxon>
        <taxon>Tracheophyta</taxon>
        <taxon>Spermatophyta</taxon>
        <taxon>Magnoliopsida</taxon>
        <taxon>eudicotyledons</taxon>
        <taxon>Gunneridae</taxon>
        <taxon>Pentapetalae</taxon>
        <taxon>rosids</taxon>
        <taxon>fabids</taxon>
        <taxon>Malpighiales</taxon>
        <taxon>Euphorbiaceae</taxon>
        <taxon>Acalyphoideae</taxon>
        <taxon>Acalypheae</taxon>
        <taxon>Ricinus</taxon>
    </lineage>
</organism>
<dbReference type="Proteomes" id="UP000008311">
    <property type="component" value="Unassembled WGS sequence"/>
</dbReference>
<proteinExistence type="predicted"/>
<sequence length="129" mass="14346">MKKVLLLILLIVFPWQAIVAAERNLTHIMSGGNGSDFRQVAEHMAEHDARVLHHHDNDDDEGGGTHVDKSEKSVKHLNDYEHICNLHALLTSALVLSDEPAPQLAPALRPESYSNRTTIPPLRPPRARA</sequence>
<protein>
    <submittedName>
        <fullName evidence="3">Uncharacterized protein</fullName>
    </submittedName>
</protein>
<gene>
    <name evidence="3" type="ORF">RCOM_1802710</name>
</gene>
<dbReference type="AlphaFoldDB" id="B9TIC2"/>
<feature type="region of interest" description="Disordered" evidence="1">
    <location>
        <begin position="105"/>
        <end position="129"/>
    </location>
</feature>
<keyword evidence="4" id="KW-1185">Reference proteome</keyword>